<evidence type="ECO:0000256" key="13">
    <source>
        <dbReference type="PIRSR" id="PIRSR000168-2"/>
    </source>
</evidence>
<keyword evidence="18" id="KW-1185">Reference proteome</keyword>
<dbReference type="InterPro" id="IPR012258">
    <property type="entry name" value="Acyl-CoA_oxidase"/>
</dbReference>
<dbReference type="GO" id="GO:0005504">
    <property type="term" value="F:fatty acid binding"/>
    <property type="evidence" value="ECO:0007669"/>
    <property type="project" value="TreeGrafter"/>
</dbReference>
<evidence type="ECO:0000259" key="14">
    <source>
        <dbReference type="Pfam" id="PF01756"/>
    </source>
</evidence>
<evidence type="ECO:0000313" key="18">
    <source>
        <dbReference type="Proteomes" id="UP001054902"/>
    </source>
</evidence>
<organism evidence="17 18">
    <name type="scientific">Chaetoceros tenuissimus</name>
    <dbReference type="NCBI Taxonomy" id="426638"/>
    <lineage>
        <taxon>Eukaryota</taxon>
        <taxon>Sar</taxon>
        <taxon>Stramenopiles</taxon>
        <taxon>Ochrophyta</taxon>
        <taxon>Bacillariophyta</taxon>
        <taxon>Coscinodiscophyceae</taxon>
        <taxon>Chaetocerotophycidae</taxon>
        <taxon>Chaetocerotales</taxon>
        <taxon>Chaetocerotaceae</taxon>
        <taxon>Chaetoceros</taxon>
    </lineage>
</organism>
<keyword evidence="10" id="KW-0576">Peroxisome</keyword>
<dbReference type="PIRSF" id="PIRSF000168">
    <property type="entry name" value="Acyl-CoA_oxidase"/>
    <property type="match status" value="1"/>
</dbReference>
<dbReference type="Gene3D" id="1.20.140.10">
    <property type="entry name" value="Butyryl-CoA Dehydrogenase, subunit A, domain 3"/>
    <property type="match status" value="2"/>
</dbReference>
<feature type="binding site" evidence="13">
    <location>
        <position position="206"/>
    </location>
    <ligand>
        <name>FAD</name>
        <dbReference type="ChEBI" id="CHEBI:57692"/>
    </ligand>
</feature>
<name>A0AAD3D1N2_9STRA</name>
<gene>
    <name evidence="17" type="ORF">CTEN210_12677</name>
</gene>
<dbReference type="EMBL" id="BLLK01000051">
    <property type="protein sequence ID" value="GFH56201.1"/>
    <property type="molecule type" value="Genomic_DNA"/>
</dbReference>
<feature type="active site" description="Proton acceptor" evidence="12">
    <location>
        <position position="468"/>
    </location>
</feature>
<accession>A0AAD3D1N2</accession>
<comment type="similarity">
    <text evidence="4 11">Belongs to the acyl-CoA oxidase family.</text>
</comment>
<dbReference type="GO" id="GO:0005777">
    <property type="term" value="C:peroxisome"/>
    <property type="evidence" value="ECO:0007669"/>
    <property type="project" value="UniProtKB-SubCell"/>
</dbReference>
<evidence type="ECO:0000256" key="5">
    <source>
        <dbReference type="ARBA" id="ARBA00022630"/>
    </source>
</evidence>
<evidence type="ECO:0000256" key="8">
    <source>
        <dbReference type="ARBA" id="ARBA00023002"/>
    </source>
</evidence>
<dbReference type="InterPro" id="IPR055060">
    <property type="entry name" value="ACOX_C_alpha1"/>
</dbReference>
<evidence type="ECO:0000256" key="3">
    <source>
        <dbReference type="ARBA" id="ARBA00004275"/>
    </source>
</evidence>
<evidence type="ECO:0000259" key="15">
    <source>
        <dbReference type="Pfam" id="PF14749"/>
    </source>
</evidence>
<feature type="domain" description="Acyl-coenzyme A oxidase N-terminal" evidence="15">
    <location>
        <begin position="30"/>
        <end position="155"/>
    </location>
</feature>
<feature type="binding site" evidence="13">
    <location>
        <position position="161"/>
    </location>
    <ligand>
        <name>FAD</name>
        <dbReference type="ChEBI" id="CHEBI:57692"/>
    </ligand>
</feature>
<evidence type="ECO:0000259" key="16">
    <source>
        <dbReference type="Pfam" id="PF22924"/>
    </source>
</evidence>
<dbReference type="FunFam" id="2.40.110.10:FF:000003">
    <property type="entry name" value="Acyl-coenzyme A oxidase"/>
    <property type="match status" value="1"/>
</dbReference>
<keyword evidence="6 11" id="KW-0274">FAD</keyword>
<protein>
    <recommendedName>
        <fullName evidence="11">Acyl-coenzyme A oxidase</fullName>
    </recommendedName>
</protein>
<proteinExistence type="inferred from homology"/>
<evidence type="ECO:0000256" key="7">
    <source>
        <dbReference type="ARBA" id="ARBA00022832"/>
    </source>
</evidence>
<dbReference type="GO" id="GO:0003997">
    <property type="term" value="F:acyl-CoA oxidase activity"/>
    <property type="evidence" value="ECO:0007669"/>
    <property type="project" value="UniProtKB-EC"/>
</dbReference>
<dbReference type="FunFam" id="1.20.140.10:FF:000013">
    <property type="entry name" value="Acyl-coenzyme A oxidase"/>
    <property type="match status" value="1"/>
</dbReference>
<evidence type="ECO:0000256" key="11">
    <source>
        <dbReference type="PIRNR" id="PIRNR000168"/>
    </source>
</evidence>
<dbReference type="Proteomes" id="UP001054902">
    <property type="component" value="Unassembled WGS sequence"/>
</dbReference>
<dbReference type="AlphaFoldDB" id="A0AAD3D1N2"/>
<dbReference type="InterPro" id="IPR036250">
    <property type="entry name" value="AcylCo_DH-like_C"/>
</dbReference>
<evidence type="ECO:0000256" key="10">
    <source>
        <dbReference type="ARBA" id="ARBA00023140"/>
    </source>
</evidence>
<evidence type="ECO:0000256" key="2">
    <source>
        <dbReference type="ARBA" id="ARBA00001974"/>
    </source>
</evidence>
<dbReference type="InterPro" id="IPR002655">
    <property type="entry name" value="Acyl-CoA_oxidase_C"/>
</dbReference>
<dbReference type="InterPro" id="IPR029320">
    <property type="entry name" value="Acyl-CoA_ox_N"/>
</dbReference>
<dbReference type="InterPro" id="IPR046373">
    <property type="entry name" value="Acyl-CoA_Oxase/DH_mid-dom_sf"/>
</dbReference>
<dbReference type="Gene3D" id="1.10.540.10">
    <property type="entry name" value="Acyl-CoA dehydrogenase/oxidase, N-terminal domain"/>
    <property type="match status" value="1"/>
</dbReference>
<keyword evidence="7" id="KW-0276">Fatty acid metabolism</keyword>
<keyword evidence="5 11" id="KW-0285">Flavoprotein</keyword>
<evidence type="ECO:0000256" key="6">
    <source>
        <dbReference type="ARBA" id="ARBA00022827"/>
    </source>
</evidence>
<dbReference type="Pfam" id="PF22924">
    <property type="entry name" value="ACOX_C_alpha1"/>
    <property type="match status" value="1"/>
</dbReference>
<comment type="subcellular location">
    <subcellularLocation>
        <location evidence="3">Peroxisome</location>
    </subcellularLocation>
</comment>
<feature type="domain" description="Acyl-CoA oxidase C-terminal" evidence="14">
    <location>
        <begin position="536"/>
        <end position="718"/>
    </location>
</feature>
<dbReference type="PANTHER" id="PTHR10909:SF250">
    <property type="entry name" value="PEROXISOMAL ACYL-COENZYME A OXIDASE 1"/>
    <property type="match status" value="1"/>
</dbReference>
<evidence type="ECO:0000256" key="1">
    <source>
        <dbReference type="ARBA" id="ARBA00001201"/>
    </source>
</evidence>
<evidence type="ECO:0000256" key="12">
    <source>
        <dbReference type="PIRSR" id="PIRSR000168-1"/>
    </source>
</evidence>
<dbReference type="FunFam" id="1.20.140.10:FF:000015">
    <property type="entry name" value="Acyl-coenzyme A oxidase"/>
    <property type="match status" value="1"/>
</dbReference>
<dbReference type="SUPFAM" id="SSF47203">
    <property type="entry name" value="Acyl-CoA dehydrogenase C-terminal domain-like"/>
    <property type="match status" value="2"/>
</dbReference>
<keyword evidence="9" id="KW-0443">Lipid metabolism</keyword>
<comment type="caution">
    <text evidence="17">The sequence shown here is derived from an EMBL/GenBank/DDBJ whole genome shotgun (WGS) entry which is preliminary data.</text>
</comment>
<comment type="catalytic activity">
    <reaction evidence="1">
        <text>a 2,3-saturated acyl-CoA + O2 = a (2E)-enoyl-CoA + H2O2</text>
        <dbReference type="Rhea" id="RHEA:38959"/>
        <dbReference type="ChEBI" id="CHEBI:15379"/>
        <dbReference type="ChEBI" id="CHEBI:16240"/>
        <dbReference type="ChEBI" id="CHEBI:58856"/>
        <dbReference type="ChEBI" id="CHEBI:65111"/>
        <dbReference type="EC" id="1.3.3.6"/>
    </reaction>
</comment>
<dbReference type="GO" id="GO:0071949">
    <property type="term" value="F:FAD binding"/>
    <property type="evidence" value="ECO:0007669"/>
    <property type="project" value="InterPro"/>
</dbReference>
<dbReference type="SUPFAM" id="SSF56645">
    <property type="entry name" value="Acyl-CoA dehydrogenase NM domain-like"/>
    <property type="match status" value="1"/>
</dbReference>
<dbReference type="GO" id="GO:0055088">
    <property type="term" value="P:lipid homeostasis"/>
    <property type="evidence" value="ECO:0007669"/>
    <property type="project" value="TreeGrafter"/>
</dbReference>
<evidence type="ECO:0000256" key="9">
    <source>
        <dbReference type="ARBA" id="ARBA00023098"/>
    </source>
</evidence>
<dbReference type="InterPro" id="IPR009100">
    <property type="entry name" value="AcylCoA_DH/oxidase_NM_dom_sf"/>
</dbReference>
<dbReference type="GO" id="GO:0033540">
    <property type="term" value="P:fatty acid beta-oxidation using acyl-CoA oxidase"/>
    <property type="evidence" value="ECO:0007669"/>
    <property type="project" value="TreeGrafter"/>
</dbReference>
<evidence type="ECO:0000313" key="17">
    <source>
        <dbReference type="EMBL" id="GFH56201.1"/>
    </source>
</evidence>
<reference evidence="17 18" key="1">
    <citation type="journal article" date="2021" name="Sci. Rep.">
        <title>The genome of the diatom Chaetoceros tenuissimus carries an ancient integrated fragment of an extant virus.</title>
        <authorList>
            <person name="Hongo Y."/>
            <person name="Kimura K."/>
            <person name="Takaki Y."/>
            <person name="Yoshida Y."/>
            <person name="Baba S."/>
            <person name="Kobayashi G."/>
            <person name="Nagasaki K."/>
            <person name="Hano T."/>
            <person name="Tomaru Y."/>
        </authorList>
    </citation>
    <scope>NUCLEOTIDE SEQUENCE [LARGE SCALE GENOMIC DNA]</scope>
    <source>
        <strain evidence="17 18">NIES-3715</strain>
    </source>
</reference>
<dbReference type="Pfam" id="PF14749">
    <property type="entry name" value="Acyl-CoA_ox_N"/>
    <property type="match status" value="1"/>
</dbReference>
<dbReference type="Pfam" id="PF01756">
    <property type="entry name" value="ACOX"/>
    <property type="match status" value="1"/>
</dbReference>
<keyword evidence="8" id="KW-0560">Oxidoreductase</keyword>
<feature type="domain" description="Acyl-CoA oxidase C-alpha1" evidence="16">
    <location>
        <begin position="308"/>
        <end position="483"/>
    </location>
</feature>
<dbReference type="PANTHER" id="PTHR10909">
    <property type="entry name" value="ELECTRON TRANSPORT OXIDOREDUCTASE"/>
    <property type="match status" value="1"/>
</dbReference>
<evidence type="ECO:0000256" key="4">
    <source>
        <dbReference type="ARBA" id="ARBA00006288"/>
    </source>
</evidence>
<sequence>MAKNLPTNCPSSEKTIKDLLQERSKATFNPLKITNLLDGSQEATIRRQHLESLITKDPTGIFSNDENMYMHRTDRHVRSLAKHVRLMELCRSIGIGKEYNGEIVLDPDFHILIEALADDLPTYLHWVMFVPNIRSLGDEEQQAKWLPLCRDWKMIGCYAQTELGHGSNVRALETTATFLKEEDGGDPGGSWIVHSPTLTSIKFWPGTLGRTGNHAMVIARLIDGQGVDRGVHNFLVQTRSYKDHTLMKGVTCGDIGPKIGYNVMDNGFAKFDQVKIPRRNMAMRFAVVDEQGNYSKKTVSEATSKISYITMMQVRAMIVRNSSKVLRMGSTMAIRYSAVRRQGFKDKHMKEENQILDYKQQQHRLFPLLAASYCFFFTAKKLSENLKAIEERLYSLSNGDSNVNAEEIITKIEVGGIHASTSALKSFCTTVAADGIEDMRKACGGHGFLQASGFPEMICSYLQNPTVEGDNQMLPMQVVKVLLKLVNDVKSGNTKNLEDWRKTDAKYLIEPLKEMVNGNTSTKCNASSKEEMMDASVFHNAYQHRAARLLFEVSNKIEQDVKNGQKFEDAWNASLIQMGRISKAHCAYLLFDNFVQCIKEESEKGNVSPAEESVLNHLAMLYGSYWIEKEIGDFLEDKYFTSEHAAYIRSLVLEMMDKIRPNAVALVDAFDISDFRLKSALGKYDGDVYPAIVEAAKRDPLNASEPGPGYKEHLKDLIVGGVGVYSGTVSRL</sequence>
<dbReference type="InterPro" id="IPR037069">
    <property type="entry name" value="AcylCoA_DH/ox_N_sf"/>
</dbReference>
<comment type="cofactor">
    <cofactor evidence="2">
        <name>FAD</name>
        <dbReference type="ChEBI" id="CHEBI:57692"/>
    </cofactor>
</comment>
<dbReference type="Gene3D" id="2.40.110.10">
    <property type="entry name" value="Butyryl-CoA Dehydrogenase, subunit A, domain 2"/>
    <property type="match status" value="1"/>
</dbReference>